<feature type="signal peptide" evidence="3">
    <location>
        <begin position="1"/>
        <end position="36"/>
    </location>
</feature>
<feature type="region of interest" description="Disordered" evidence="1">
    <location>
        <begin position="1545"/>
        <end position="1567"/>
    </location>
</feature>
<dbReference type="GeneID" id="14912119"/>
<feature type="chain" id="PRO_5003990026" description="THH1/TOM1/TOM3 domain-containing protein" evidence="3">
    <location>
        <begin position="37"/>
        <end position="1567"/>
    </location>
</feature>
<feature type="transmembrane region" description="Helical" evidence="2">
    <location>
        <begin position="1423"/>
        <end position="1451"/>
    </location>
</feature>
<dbReference type="VEuPathDB" id="AmoebaDB:ACA1_258670"/>
<proteinExistence type="predicted"/>
<dbReference type="OrthoDB" id="2109252at2759"/>
<accession>L8GFJ7</accession>
<organism evidence="5 6">
    <name type="scientific">Acanthamoeba castellanii (strain ATCC 30010 / Neff)</name>
    <dbReference type="NCBI Taxonomy" id="1257118"/>
    <lineage>
        <taxon>Eukaryota</taxon>
        <taxon>Amoebozoa</taxon>
        <taxon>Discosea</taxon>
        <taxon>Longamoebia</taxon>
        <taxon>Centramoebida</taxon>
        <taxon>Acanthamoebidae</taxon>
        <taxon>Acanthamoeba</taxon>
    </lineage>
</organism>
<dbReference type="InterPro" id="IPR009457">
    <property type="entry name" value="THH1/TOM1/TOM3_dom"/>
</dbReference>
<keyword evidence="2" id="KW-0812">Transmembrane</keyword>
<dbReference type="KEGG" id="acan:ACA1_258670"/>
<gene>
    <name evidence="5" type="ORF">ACA1_258670</name>
</gene>
<feature type="transmembrane region" description="Helical" evidence="2">
    <location>
        <begin position="1239"/>
        <end position="1259"/>
    </location>
</feature>
<keyword evidence="3" id="KW-0732">Signal</keyword>
<dbReference type="Pfam" id="PF06454">
    <property type="entry name" value="THH1_TOM1-3_dom"/>
    <property type="match status" value="1"/>
</dbReference>
<evidence type="ECO:0000256" key="2">
    <source>
        <dbReference type="SAM" id="Phobius"/>
    </source>
</evidence>
<name>L8GFJ7_ACACF</name>
<feature type="transmembrane region" description="Helical" evidence="2">
    <location>
        <begin position="1319"/>
        <end position="1345"/>
    </location>
</feature>
<keyword evidence="6" id="KW-1185">Reference proteome</keyword>
<evidence type="ECO:0000256" key="1">
    <source>
        <dbReference type="SAM" id="MobiDB-lite"/>
    </source>
</evidence>
<protein>
    <recommendedName>
        <fullName evidence="4">THH1/TOM1/TOM3 domain-containing protein</fullName>
    </recommendedName>
</protein>
<evidence type="ECO:0000259" key="4">
    <source>
        <dbReference type="Pfam" id="PF06454"/>
    </source>
</evidence>
<evidence type="ECO:0000256" key="3">
    <source>
        <dbReference type="SAM" id="SignalP"/>
    </source>
</evidence>
<evidence type="ECO:0000313" key="6">
    <source>
        <dbReference type="Proteomes" id="UP000011083"/>
    </source>
</evidence>
<keyword evidence="2" id="KW-0472">Membrane</keyword>
<dbReference type="RefSeq" id="XP_004333617.1">
    <property type="nucleotide sequence ID" value="XM_004333569.1"/>
</dbReference>
<dbReference type="OMA" id="VNYEITD"/>
<feature type="transmembrane region" description="Helical" evidence="2">
    <location>
        <begin position="1280"/>
        <end position="1307"/>
    </location>
</feature>
<dbReference type="Proteomes" id="UP000011083">
    <property type="component" value="Unassembled WGS sequence"/>
</dbReference>
<reference evidence="5 6" key="1">
    <citation type="journal article" date="2013" name="Genome Biol.">
        <title>Genome of Acanthamoeba castellanii highlights extensive lateral gene transfer and early evolution of tyrosine kinase signaling.</title>
        <authorList>
            <person name="Clarke M."/>
            <person name="Lohan A.J."/>
            <person name="Liu B."/>
            <person name="Lagkouvardos I."/>
            <person name="Roy S."/>
            <person name="Zafar N."/>
            <person name="Bertelli C."/>
            <person name="Schilde C."/>
            <person name="Kianianmomeni A."/>
            <person name="Burglin T.R."/>
            <person name="Frech C."/>
            <person name="Turcotte B."/>
            <person name="Kopec K.O."/>
            <person name="Synnott J.M."/>
            <person name="Choo C."/>
            <person name="Paponov I."/>
            <person name="Finkler A."/>
            <person name="Soon Heng Tan C."/>
            <person name="Hutchins A.P."/>
            <person name="Weinmeier T."/>
            <person name="Rattei T."/>
            <person name="Chu J.S."/>
            <person name="Gimenez G."/>
            <person name="Irimia M."/>
            <person name="Rigden D.J."/>
            <person name="Fitzpatrick D.A."/>
            <person name="Lorenzo-Morales J."/>
            <person name="Bateman A."/>
            <person name="Chiu C.H."/>
            <person name="Tang P."/>
            <person name="Hegemann P."/>
            <person name="Fromm H."/>
            <person name="Raoult D."/>
            <person name="Greub G."/>
            <person name="Miranda-Saavedra D."/>
            <person name="Chen N."/>
            <person name="Nash P."/>
            <person name="Ginger M.L."/>
            <person name="Horn M."/>
            <person name="Schaap P."/>
            <person name="Caler L."/>
            <person name="Loftus B."/>
        </authorList>
    </citation>
    <scope>NUCLEOTIDE SEQUENCE [LARGE SCALE GENOMIC DNA]</scope>
    <source>
        <strain evidence="5 6">Neff</strain>
    </source>
</reference>
<keyword evidence="2" id="KW-1133">Transmembrane helix</keyword>
<feature type="transmembrane region" description="Helical" evidence="2">
    <location>
        <begin position="1365"/>
        <end position="1388"/>
    </location>
</feature>
<dbReference type="GO" id="GO:0006935">
    <property type="term" value="P:chemotaxis"/>
    <property type="evidence" value="ECO:0007669"/>
    <property type="project" value="TreeGrafter"/>
</dbReference>
<feature type="transmembrane region" description="Helical" evidence="2">
    <location>
        <begin position="1501"/>
        <end position="1525"/>
    </location>
</feature>
<sequence length="1567" mass="172911">MLRAPPRGGVRPIDHLLVLVVVVALCTTTPRGGVDAASITDHHYSQRSGSTVGVVRNQEFLDVFFDGPVYLSSLALQTCGYDPPSDGPGCVCNASTPATSCTLGPDYQCLNLTTGGSVEFHGQTAMGEEMLFEVLVPACRSVVVAVVPSAGDVDLYVGWYNVTHPSSNGYFKASVRYGSLPEYVVLCCGSYTGRAFPSGMPIYLNVRAYTDSSWTLHVYDMSAPIPIEPLYPFVNVVVECEVDGTCDTYGVTNPTCANVDPIAPAPDSPLVSWASTAPEPIPGLEFTTVPGKFSLRRLVSQVGIHGQLQVIYREPLSACNVSFTGIQDANQTEGFANVTAQLNSMSALFDEASSQGDFDEVVYLANGYVNSDNWFGCHTLIDSQYVHVSARDTVTSRTLRCTSTDPAYNSSTDPCCNFFELWTDNCEMKEMTYEVTTYAADKEAVKVGCTEGAGCVYLALDDYARLKQYDDDPTRSCASPFFDSGVSLKLRQPGFDCRAQVLGSYCDSDRNCPTGERCSIYHRCSVACLSDVDCYHNGTCQNALCTFPLDTITQNDLIAQCVVENMGSTDLQYYRALWNLTATCVGGPEIDRYNITGQCENSSSCNWAACQLDIGIFPDWETDCEDSCNQRPLPDPASVGATNFCGRCSAQYPDSCWEISYSSSLMRHVSRFGGCYVRGDYNLVWADHDYCNVLFGASTNQMLEECPLQGKDLSSCLLDVSLTGCDAMRVDVGDFGQVKAVCEEFCWTSRGTESDCKDPAWCRYYYGNDADCLWNELGQFCKVRNLRDWSSCTFWDNTTSWNFALEWEQGHLQSEAECLAGGCYPHNVTNEMSCTSTPWCTAACSYGDCANETDCNAAGFCDDQVELVSPYVDTSFNPIGGVCVFPFLLTADSYGLYPSCPAWTKRGRIGCLDYLITTPELCAAHGNGAGQWVTAAADRDQCGRFGWGCLEPQYTYLGGGIGNPGDVFLSPKNESLCLAAGGVPTPYYSWRQGEWHTGGVWTDLKWETRAWKPMNKSLVEAFVPSNYDTQEVVSQYSYLALLQKSDQFCRYNRLVDTFGKFSCSCLSGDSSFTIPGVADIMWDEALRFEPECADVSVSIVPVTQFYRQPEETFVSNIFVKTLSNFPEGYNIIEVALTSDEATPSIVSGDQGNVTLCLSWRADVGLGDFPTYDFAMSNEDLSEWTPLNVPITLRNGGTALCGMLPRPLPSSLPTLFPIQRLNGWEDKKFIETQSDTTVGLYYFSVALYAILLLPNSLAIINQLYLFYHELNDLGSKTVATVLWTFFSMGRIIHFCIQAILILRVIYFAMLPTGVLNDTNVVVYVILGDLPVYLFLSIYTLLIFFWVELVHWTLKTGGKTMLKRMKLMFLFVNAFIYLFLLALIIIFITLQANTSTTDTSCSTDYFLSGSDPNQDLKDARRGLAIFYQTVIIFIALCLAIAFIIYGSVVIWMLASIKSMSKKLASMKRKKMIKFSIVLVICTLALLCMCGFLLYGTIDQSVNVVGAIVFVIVVEIVPLLLLIFTVYAKRANVFSIWYSRARSRLSSASHSTSDDTTRSMPSDEVSHSQT</sequence>
<dbReference type="PANTHER" id="PTHR32102">
    <property type="entry name" value="DUF1084 DOMAIN-CONTAINING PROTEIN-RELATED"/>
    <property type="match status" value="1"/>
</dbReference>
<dbReference type="EMBL" id="KB008148">
    <property type="protein sequence ID" value="ELR11604.1"/>
    <property type="molecule type" value="Genomic_DNA"/>
</dbReference>
<evidence type="ECO:0000313" key="5">
    <source>
        <dbReference type="EMBL" id="ELR11604.1"/>
    </source>
</evidence>
<feature type="transmembrane region" description="Helical" evidence="2">
    <location>
        <begin position="1472"/>
        <end position="1495"/>
    </location>
</feature>
<feature type="domain" description="THH1/TOM1/TOM3" evidence="4">
    <location>
        <begin position="1291"/>
        <end position="1390"/>
    </location>
</feature>